<dbReference type="InterPro" id="IPR008139">
    <property type="entry name" value="SaposinB_dom"/>
</dbReference>
<keyword evidence="1" id="KW-1015">Disulfide bond</keyword>
<feature type="domain" description="Saposin B-type" evidence="3">
    <location>
        <begin position="121"/>
        <end position="204"/>
    </location>
</feature>
<name>A0A553P223_TIGCA</name>
<feature type="signal peptide" evidence="2">
    <location>
        <begin position="1"/>
        <end position="25"/>
    </location>
</feature>
<evidence type="ECO:0000259" key="3">
    <source>
        <dbReference type="PROSITE" id="PS50015"/>
    </source>
</evidence>
<feature type="chain" id="PRO_5022077344" description="Saposin B-type domain-containing protein" evidence="2">
    <location>
        <begin position="26"/>
        <end position="204"/>
    </location>
</feature>
<dbReference type="SUPFAM" id="SSF47862">
    <property type="entry name" value="Saposin"/>
    <property type="match status" value="1"/>
</dbReference>
<evidence type="ECO:0000313" key="5">
    <source>
        <dbReference type="Proteomes" id="UP000318571"/>
    </source>
</evidence>
<sequence>MTFLNNSTLLALTVGCLALVNHGLAFSITGKADDDACQDCTDGVTQLNKYLMSEAAIAGETELIKVAICPDLDDPKGCEKGVDAWWGKMATAVFGDDKTATEICSASEIGACKARLPVYQGKWGCDECKRLVGLVGKVIASDDGTKTTVDFLKGDAFCKSSASPNATVCAQYVDALMPAALPVFGESIGFASEALCQTVYAQCQ</sequence>
<organism evidence="4 5">
    <name type="scientific">Tigriopus californicus</name>
    <name type="common">Marine copepod</name>
    <dbReference type="NCBI Taxonomy" id="6832"/>
    <lineage>
        <taxon>Eukaryota</taxon>
        <taxon>Metazoa</taxon>
        <taxon>Ecdysozoa</taxon>
        <taxon>Arthropoda</taxon>
        <taxon>Crustacea</taxon>
        <taxon>Multicrustacea</taxon>
        <taxon>Hexanauplia</taxon>
        <taxon>Copepoda</taxon>
        <taxon>Harpacticoida</taxon>
        <taxon>Harpacticidae</taxon>
        <taxon>Tigriopus</taxon>
    </lineage>
</organism>
<keyword evidence="5" id="KW-1185">Reference proteome</keyword>
<accession>A0A553P223</accession>
<evidence type="ECO:0000256" key="1">
    <source>
        <dbReference type="ARBA" id="ARBA00023157"/>
    </source>
</evidence>
<dbReference type="Proteomes" id="UP000318571">
    <property type="component" value="Chromosome 7"/>
</dbReference>
<reference evidence="4 5" key="1">
    <citation type="journal article" date="2018" name="Nat. Ecol. Evol.">
        <title>Genomic signatures of mitonuclear coevolution across populations of Tigriopus californicus.</title>
        <authorList>
            <person name="Barreto F.S."/>
            <person name="Watson E.T."/>
            <person name="Lima T.G."/>
            <person name="Willett C.S."/>
            <person name="Edmands S."/>
            <person name="Li W."/>
            <person name="Burton R.S."/>
        </authorList>
    </citation>
    <scope>NUCLEOTIDE SEQUENCE [LARGE SCALE GENOMIC DNA]</scope>
    <source>
        <strain evidence="4 5">San Diego</strain>
    </source>
</reference>
<gene>
    <name evidence="4" type="ORF">TCAL_01033</name>
</gene>
<dbReference type="PROSITE" id="PS50015">
    <property type="entry name" value="SAP_B"/>
    <property type="match status" value="1"/>
</dbReference>
<protein>
    <recommendedName>
        <fullName evidence="3">Saposin B-type domain-containing protein</fullName>
    </recommendedName>
</protein>
<evidence type="ECO:0000256" key="2">
    <source>
        <dbReference type="SAM" id="SignalP"/>
    </source>
</evidence>
<comment type="caution">
    <text evidence="4">The sequence shown here is derived from an EMBL/GenBank/DDBJ whole genome shotgun (WGS) entry which is preliminary data.</text>
</comment>
<evidence type="ECO:0000313" key="4">
    <source>
        <dbReference type="EMBL" id="TRY71745.1"/>
    </source>
</evidence>
<dbReference type="AlphaFoldDB" id="A0A553P223"/>
<dbReference type="InterPro" id="IPR011001">
    <property type="entry name" value="Saposin-like"/>
</dbReference>
<keyword evidence="2" id="KW-0732">Signal</keyword>
<dbReference type="EMBL" id="VCGU01000008">
    <property type="protein sequence ID" value="TRY71745.1"/>
    <property type="molecule type" value="Genomic_DNA"/>
</dbReference>
<proteinExistence type="predicted"/>
<dbReference type="OrthoDB" id="10543381at2759"/>